<dbReference type="Proteomes" id="UP000747399">
    <property type="component" value="Unassembled WGS sequence"/>
</dbReference>
<dbReference type="Gene3D" id="3.30.70.270">
    <property type="match status" value="1"/>
</dbReference>
<reference evidence="1" key="1">
    <citation type="journal article" date="2021" name="Proc. Natl. Acad. Sci. U.S.A.">
        <title>Three genomes in the algal genus Volvox reveal the fate of a haploid sex-determining region after a transition to homothallism.</title>
        <authorList>
            <person name="Yamamoto K."/>
            <person name="Hamaji T."/>
            <person name="Kawai-Toyooka H."/>
            <person name="Matsuzaki R."/>
            <person name="Takahashi F."/>
            <person name="Nishimura Y."/>
            <person name="Kawachi M."/>
            <person name="Noguchi H."/>
            <person name="Minakuchi Y."/>
            <person name="Umen J.G."/>
            <person name="Toyoda A."/>
            <person name="Nozaki H."/>
        </authorList>
    </citation>
    <scope>NUCLEOTIDE SEQUENCE</scope>
    <source>
        <strain evidence="1">NIES-3780</strain>
    </source>
</reference>
<evidence type="ECO:0008006" key="3">
    <source>
        <dbReference type="Google" id="ProtNLM"/>
    </source>
</evidence>
<organism evidence="1 2">
    <name type="scientific">Volvox africanus</name>
    <dbReference type="NCBI Taxonomy" id="51714"/>
    <lineage>
        <taxon>Eukaryota</taxon>
        <taxon>Viridiplantae</taxon>
        <taxon>Chlorophyta</taxon>
        <taxon>core chlorophytes</taxon>
        <taxon>Chlorophyceae</taxon>
        <taxon>CS clade</taxon>
        <taxon>Chlamydomonadales</taxon>
        <taxon>Volvocaceae</taxon>
        <taxon>Volvox</taxon>
    </lineage>
</organism>
<evidence type="ECO:0000313" key="1">
    <source>
        <dbReference type="EMBL" id="GIL68907.1"/>
    </source>
</evidence>
<dbReference type="PANTHER" id="PTHR34072:SF52">
    <property type="entry name" value="RIBONUCLEASE H"/>
    <property type="match status" value="1"/>
</dbReference>
<evidence type="ECO:0000313" key="2">
    <source>
        <dbReference type="Proteomes" id="UP000747399"/>
    </source>
</evidence>
<name>A0A8J4BUR7_9CHLO</name>
<comment type="caution">
    <text evidence="1">The sequence shown here is derived from an EMBL/GenBank/DDBJ whole genome shotgun (WGS) entry which is preliminary data.</text>
</comment>
<dbReference type="PANTHER" id="PTHR34072">
    <property type="entry name" value="ENZYMATIC POLYPROTEIN-RELATED"/>
    <property type="match status" value="1"/>
</dbReference>
<dbReference type="InterPro" id="IPR043502">
    <property type="entry name" value="DNA/RNA_pol_sf"/>
</dbReference>
<dbReference type="SUPFAM" id="SSF56672">
    <property type="entry name" value="DNA/RNA polymerases"/>
    <property type="match status" value="1"/>
</dbReference>
<dbReference type="FunFam" id="3.30.70.270:FF:000020">
    <property type="entry name" value="Transposon Tf2-6 polyprotein-like Protein"/>
    <property type="match status" value="1"/>
</dbReference>
<dbReference type="InterPro" id="IPR043128">
    <property type="entry name" value="Rev_trsase/Diguanyl_cyclase"/>
</dbReference>
<gene>
    <name evidence="1" type="ORF">Vafri_22171</name>
</gene>
<dbReference type="EMBL" id="BNCO01000146">
    <property type="protein sequence ID" value="GIL68907.1"/>
    <property type="molecule type" value="Genomic_DNA"/>
</dbReference>
<dbReference type="AlphaFoldDB" id="A0A8J4BUR7"/>
<protein>
    <recommendedName>
        <fullName evidence="3">Reverse transcriptase/retrotransposon-derived protein RNase H-like domain-containing protein</fullName>
    </recommendedName>
</protein>
<sequence>MVSAWILAAVCDWPAPTSLSELRKFLGLTNYFRKFISKNSFLAAPLTSLTRKDAFQSPDAWTPECQAAFDAIKCASLMPRCKDLGPFCCRMGVPLHSPVRSSHRRSGATLPVSKSSWLSFMRCVNGVATW</sequence>
<proteinExistence type="predicted"/>
<feature type="non-terminal residue" evidence="1">
    <location>
        <position position="130"/>
    </location>
</feature>
<keyword evidence="2" id="KW-1185">Reference proteome</keyword>
<accession>A0A8J4BUR7</accession>